<organism evidence="5 6">
    <name type="scientific">Trebonia kvetii</name>
    <dbReference type="NCBI Taxonomy" id="2480626"/>
    <lineage>
        <taxon>Bacteria</taxon>
        <taxon>Bacillati</taxon>
        <taxon>Actinomycetota</taxon>
        <taxon>Actinomycetes</taxon>
        <taxon>Streptosporangiales</taxon>
        <taxon>Treboniaceae</taxon>
        <taxon>Trebonia</taxon>
    </lineage>
</organism>
<reference evidence="5 6" key="1">
    <citation type="submission" date="2018-11" db="EMBL/GenBank/DDBJ databases">
        <title>Trebonia kvetii gen.nov., sp.nov., a novel acidophilic actinobacterium, and proposal of the new actinobacterial family Treboniaceae fam. nov.</title>
        <authorList>
            <person name="Rapoport D."/>
            <person name="Sagova-Mareckova M."/>
            <person name="Sedlacek I."/>
            <person name="Provaznik J."/>
            <person name="Kralova S."/>
            <person name="Pavlinic D."/>
            <person name="Benes V."/>
            <person name="Kopecky J."/>
        </authorList>
    </citation>
    <scope>NUCLEOTIDE SEQUENCE [LARGE SCALE GENOMIC DNA]</scope>
    <source>
        <strain evidence="5 6">15Tr583</strain>
    </source>
</reference>
<feature type="disulfide bond" evidence="2">
    <location>
        <begin position="158"/>
        <end position="171"/>
    </location>
</feature>
<accession>A0A6P2C6S0</accession>
<name>A0A6P2C6S0_9ACTN</name>
<keyword evidence="6" id="KW-1185">Reference proteome</keyword>
<gene>
    <name evidence="5" type="ORF">EAS64_07415</name>
</gene>
<dbReference type="RefSeq" id="WP_145851884.1">
    <property type="nucleotide sequence ID" value="NZ_RPFW01000001.1"/>
</dbReference>
<evidence type="ECO:0000256" key="2">
    <source>
        <dbReference type="PIRSR" id="PIRSR637460-2"/>
    </source>
</evidence>
<dbReference type="CDD" id="cd01823">
    <property type="entry name" value="SEST_like"/>
    <property type="match status" value="1"/>
</dbReference>
<evidence type="ECO:0000259" key="4">
    <source>
        <dbReference type="Pfam" id="PF13472"/>
    </source>
</evidence>
<feature type="disulfide bond" evidence="2">
    <location>
        <begin position="83"/>
        <end position="107"/>
    </location>
</feature>
<dbReference type="Pfam" id="PF13472">
    <property type="entry name" value="Lipase_GDSL_2"/>
    <property type="match status" value="1"/>
</dbReference>
<dbReference type="InterPro" id="IPR036514">
    <property type="entry name" value="SGNH_hydro_sf"/>
</dbReference>
<dbReference type="AlphaFoldDB" id="A0A6P2C6S0"/>
<dbReference type="InterPro" id="IPR037460">
    <property type="entry name" value="SEST-like"/>
</dbReference>
<comment type="caution">
    <text evidence="5">The sequence shown here is derived from an EMBL/GenBank/DDBJ whole genome shotgun (WGS) entry which is preliminary data.</text>
</comment>
<keyword evidence="3" id="KW-0732">Signal</keyword>
<dbReference type="InterPro" id="IPR013830">
    <property type="entry name" value="SGNH_hydro"/>
</dbReference>
<evidence type="ECO:0000313" key="6">
    <source>
        <dbReference type="Proteomes" id="UP000460272"/>
    </source>
</evidence>
<dbReference type="PANTHER" id="PTHR37981:SF1">
    <property type="entry name" value="SGNH HYDROLASE-TYPE ESTERASE DOMAIN-CONTAINING PROTEIN"/>
    <property type="match status" value="1"/>
</dbReference>
<dbReference type="OrthoDB" id="5503950at2"/>
<dbReference type="PROSITE" id="PS51257">
    <property type="entry name" value="PROKAR_LIPOPROTEIN"/>
    <property type="match status" value="1"/>
</dbReference>
<feature type="domain" description="SGNH hydrolase-type esterase" evidence="4">
    <location>
        <begin position="61"/>
        <end position="299"/>
    </location>
</feature>
<dbReference type="GO" id="GO:0019433">
    <property type="term" value="P:triglyceride catabolic process"/>
    <property type="evidence" value="ECO:0007669"/>
    <property type="project" value="TreeGrafter"/>
</dbReference>
<feature type="disulfide bond" evidence="2">
    <location>
        <begin position="221"/>
        <end position="270"/>
    </location>
</feature>
<proteinExistence type="predicted"/>
<evidence type="ECO:0000256" key="1">
    <source>
        <dbReference type="PIRSR" id="PIRSR637460-1"/>
    </source>
</evidence>
<feature type="active site" evidence="1">
    <location>
        <position position="291"/>
    </location>
</feature>
<dbReference type="Gene3D" id="3.40.50.1110">
    <property type="entry name" value="SGNH hydrolase"/>
    <property type="match status" value="1"/>
</dbReference>
<dbReference type="GO" id="GO:0004806">
    <property type="term" value="F:triacylglycerol lipase activity"/>
    <property type="evidence" value="ECO:0007669"/>
    <property type="project" value="TreeGrafter"/>
</dbReference>
<feature type="signal peptide" evidence="3">
    <location>
        <begin position="1"/>
        <end position="30"/>
    </location>
</feature>
<dbReference type="Proteomes" id="UP000460272">
    <property type="component" value="Unassembled WGS sequence"/>
</dbReference>
<evidence type="ECO:0000313" key="5">
    <source>
        <dbReference type="EMBL" id="TVZ07129.1"/>
    </source>
</evidence>
<sequence length="311" mass="31697">MWSRVWALPSGAVGLLVAALFTSACHGAPAAHPSSSAPATSASATPSVTQAANAVSGPVVALGDSYTAGAMLPMEPHATPPGCLRSAKAYPVLVATALHAPLTDVACASAGVKNMTAAQPTYLGTNPAQFTALGPADRVVLLTLSGDDMGFLNVLKECVSLSFANPMGSPCRTYYGDTSNALVAAESAKMTLVLQAIAQRAPRARIVVVGYPDMFPQSGGCWPRVPITSGDIAYLRGIEFQVNAMLAAVAQSAGATFVDTYTPTIGHDFCQPESVRDVEGLIPGSLALPFHPNARGQAAIAAAVLGALLPP</sequence>
<keyword evidence="5" id="KW-0378">Hydrolase</keyword>
<dbReference type="EMBL" id="RPFW01000001">
    <property type="protein sequence ID" value="TVZ07129.1"/>
    <property type="molecule type" value="Genomic_DNA"/>
</dbReference>
<evidence type="ECO:0000256" key="3">
    <source>
        <dbReference type="SAM" id="SignalP"/>
    </source>
</evidence>
<dbReference type="SUPFAM" id="SSF52266">
    <property type="entry name" value="SGNH hydrolase"/>
    <property type="match status" value="1"/>
</dbReference>
<protein>
    <submittedName>
        <fullName evidence="5">SGNH/GDSL hydrolase family protein</fullName>
    </submittedName>
</protein>
<dbReference type="PANTHER" id="PTHR37981">
    <property type="entry name" value="LIPASE 2"/>
    <property type="match status" value="1"/>
</dbReference>
<feature type="chain" id="PRO_5027097221" evidence="3">
    <location>
        <begin position="31"/>
        <end position="311"/>
    </location>
</feature>
<feature type="active site" description="Nucleophile" evidence="1">
    <location>
        <position position="65"/>
    </location>
</feature>
<keyword evidence="2" id="KW-1015">Disulfide bond</keyword>